<dbReference type="PROSITE" id="PS51755">
    <property type="entry name" value="OMPR_PHOB"/>
    <property type="match status" value="1"/>
</dbReference>
<feature type="domain" description="OmpR/PhoB-type" evidence="8">
    <location>
        <begin position="1"/>
        <end position="92"/>
    </location>
</feature>
<dbReference type="Pfam" id="PF00486">
    <property type="entry name" value="Trans_reg_C"/>
    <property type="match status" value="1"/>
</dbReference>
<dbReference type="SUPFAM" id="SSF46894">
    <property type="entry name" value="C-terminal effector domain of the bipartite response regulators"/>
    <property type="match status" value="1"/>
</dbReference>
<keyword evidence="10" id="KW-1185">Reference proteome</keyword>
<dbReference type="Proteomes" id="UP001500253">
    <property type="component" value="Unassembled WGS sequence"/>
</dbReference>
<feature type="compositionally biased region" description="Pro residues" evidence="7">
    <location>
        <begin position="266"/>
        <end position="281"/>
    </location>
</feature>
<proteinExistence type="inferred from homology"/>
<dbReference type="InterPro" id="IPR001867">
    <property type="entry name" value="OmpR/PhoB-type_DNA-bd"/>
</dbReference>
<evidence type="ECO:0000256" key="7">
    <source>
        <dbReference type="SAM" id="MobiDB-lite"/>
    </source>
</evidence>
<dbReference type="PRINTS" id="PR00364">
    <property type="entry name" value="DISEASERSIST"/>
</dbReference>
<dbReference type="InterPro" id="IPR016032">
    <property type="entry name" value="Sig_transdc_resp-reg_C-effctor"/>
</dbReference>
<evidence type="ECO:0000256" key="6">
    <source>
        <dbReference type="PROSITE-ProRule" id="PRU01091"/>
    </source>
</evidence>
<feature type="region of interest" description="Disordered" evidence="7">
    <location>
        <begin position="666"/>
        <end position="717"/>
    </location>
</feature>
<dbReference type="EMBL" id="BAAASD010000003">
    <property type="protein sequence ID" value="GAA2329153.1"/>
    <property type="molecule type" value="Genomic_DNA"/>
</dbReference>
<name>A0ABP5SE09_9ACTN</name>
<feature type="compositionally biased region" description="Basic and acidic residues" evidence="7">
    <location>
        <begin position="689"/>
        <end position="709"/>
    </location>
</feature>
<keyword evidence="3" id="KW-0805">Transcription regulation</keyword>
<accession>A0ABP5SE09</accession>
<dbReference type="InterPro" id="IPR027417">
    <property type="entry name" value="P-loop_NTPase"/>
</dbReference>
<dbReference type="SUPFAM" id="SSF52540">
    <property type="entry name" value="P-loop containing nucleoside triphosphate hydrolases"/>
    <property type="match status" value="1"/>
</dbReference>
<dbReference type="InterPro" id="IPR011990">
    <property type="entry name" value="TPR-like_helical_dom_sf"/>
</dbReference>
<evidence type="ECO:0000256" key="4">
    <source>
        <dbReference type="ARBA" id="ARBA00023125"/>
    </source>
</evidence>
<dbReference type="Gene3D" id="3.40.50.300">
    <property type="entry name" value="P-loop containing nucleotide triphosphate hydrolases"/>
    <property type="match status" value="1"/>
</dbReference>
<feature type="compositionally biased region" description="Low complexity" evidence="7">
    <location>
        <begin position="282"/>
        <end position="303"/>
    </location>
</feature>
<dbReference type="SUPFAM" id="SSF48452">
    <property type="entry name" value="TPR-like"/>
    <property type="match status" value="2"/>
</dbReference>
<keyword evidence="5" id="KW-0804">Transcription</keyword>
<dbReference type="InterPro" id="IPR019734">
    <property type="entry name" value="TPR_rpt"/>
</dbReference>
<dbReference type="PANTHER" id="PTHR35807:SF1">
    <property type="entry name" value="TRANSCRIPTIONAL REGULATOR REDD"/>
    <property type="match status" value="1"/>
</dbReference>
<dbReference type="Gene3D" id="1.25.40.10">
    <property type="entry name" value="Tetratricopeptide repeat domain"/>
    <property type="match status" value="3"/>
</dbReference>
<dbReference type="SMART" id="SM00028">
    <property type="entry name" value="TPR"/>
    <property type="match status" value="6"/>
</dbReference>
<dbReference type="RefSeq" id="WP_346173226.1">
    <property type="nucleotide sequence ID" value="NZ_BAAASD010000003.1"/>
</dbReference>
<dbReference type="CDD" id="cd00383">
    <property type="entry name" value="trans_reg_C"/>
    <property type="match status" value="1"/>
</dbReference>
<evidence type="ECO:0000256" key="2">
    <source>
        <dbReference type="ARBA" id="ARBA00023012"/>
    </source>
</evidence>
<dbReference type="InterPro" id="IPR005158">
    <property type="entry name" value="BTAD"/>
</dbReference>
<comment type="caution">
    <text evidence="9">The sequence shown here is derived from an EMBL/GenBank/DDBJ whole genome shotgun (WGS) entry which is preliminary data.</text>
</comment>
<dbReference type="InterPro" id="IPR051677">
    <property type="entry name" value="AfsR-DnrI-RedD_regulator"/>
</dbReference>
<feature type="DNA-binding region" description="OmpR/PhoB-type" evidence="6">
    <location>
        <begin position="1"/>
        <end position="92"/>
    </location>
</feature>
<organism evidence="9 10">
    <name type="scientific">Streptomyces cuspidosporus</name>
    <dbReference type="NCBI Taxonomy" id="66882"/>
    <lineage>
        <taxon>Bacteria</taxon>
        <taxon>Bacillati</taxon>
        <taxon>Actinomycetota</taxon>
        <taxon>Actinomycetes</taxon>
        <taxon>Kitasatosporales</taxon>
        <taxon>Streptomycetaceae</taxon>
        <taxon>Streptomyces</taxon>
    </lineage>
</organism>
<keyword evidence="2" id="KW-0902">Two-component regulatory system</keyword>
<evidence type="ECO:0000256" key="3">
    <source>
        <dbReference type="ARBA" id="ARBA00023015"/>
    </source>
</evidence>
<reference evidence="10" key="1">
    <citation type="journal article" date="2019" name="Int. J. Syst. Evol. Microbiol.">
        <title>The Global Catalogue of Microorganisms (GCM) 10K type strain sequencing project: providing services to taxonomists for standard genome sequencing and annotation.</title>
        <authorList>
            <consortium name="The Broad Institute Genomics Platform"/>
            <consortium name="The Broad Institute Genome Sequencing Center for Infectious Disease"/>
            <person name="Wu L."/>
            <person name="Ma J."/>
        </authorList>
    </citation>
    <scope>NUCLEOTIDE SEQUENCE [LARGE SCALE GENOMIC DNA]</scope>
    <source>
        <strain evidence="10">JCM 4316</strain>
    </source>
</reference>
<gene>
    <name evidence="9" type="ORF">GCM10010246_09750</name>
</gene>
<dbReference type="PANTHER" id="PTHR35807">
    <property type="entry name" value="TRANSCRIPTIONAL REGULATOR REDD-RELATED"/>
    <property type="match status" value="1"/>
</dbReference>
<evidence type="ECO:0000256" key="1">
    <source>
        <dbReference type="ARBA" id="ARBA00005820"/>
    </source>
</evidence>
<comment type="similarity">
    <text evidence="1">Belongs to the AfsR/DnrI/RedD regulatory family.</text>
</comment>
<dbReference type="Pfam" id="PF03704">
    <property type="entry name" value="BTAD"/>
    <property type="match status" value="1"/>
</dbReference>
<keyword evidence="4 6" id="KW-0238">DNA-binding</keyword>
<evidence type="ECO:0000313" key="10">
    <source>
        <dbReference type="Proteomes" id="UP001500253"/>
    </source>
</evidence>
<dbReference type="SMART" id="SM01043">
    <property type="entry name" value="BTAD"/>
    <property type="match status" value="1"/>
</dbReference>
<dbReference type="InterPro" id="IPR036388">
    <property type="entry name" value="WH-like_DNA-bd_sf"/>
</dbReference>
<dbReference type="Gene3D" id="1.10.10.10">
    <property type="entry name" value="Winged helix-like DNA-binding domain superfamily/Winged helix DNA-binding domain"/>
    <property type="match status" value="2"/>
</dbReference>
<evidence type="ECO:0000313" key="9">
    <source>
        <dbReference type="EMBL" id="GAA2329153.1"/>
    </source>
</evidence>
<evidence type="ECO:0000259" key="8">
    <source>
        <dbReference type="PROSITE" id="PS51755"/>
    </source>
</evidence>
<dbReference type="CDD" id="cd15831">
    <property type="entry name" value="BTAD"/>
    <property type="match status" value="1"/>
</dbReference>
<dbReference type="Pfam" id="PF13424">
    <property type="entry name" value="TPR_12"/>
    <property type="match status" value="2"/>
</dbReference>
<feature type="region of interest" description="Disordered" evidence="7">
    <location>
        <begin position="255"/>
        <end position="326"/>
    </location>
</feature>
<protein>
    <recommendedName>
        <fullName evidence="8">OmpR/PhoB-type domain-containing protein</fullName>
    </recommendedName>
</protein>
<dbReference type="SMART" id="SM00862">
    <property type="entry name" value="Trans_reg_C"/>
    <property type="match status" value="1"/>
</dbReference>
<evidence type="ECO:0000256" key="5">
    <source>
        <dbReference type="ARBA" id="ARBA00023163"/>
    </source>
</evidence>
<sequence>MLGPVRAWRDGTPVDLGPVRRQAVLVAMVLRPGLLVSHEQLLDGVWGAKPPKSGRRVLPSYVYALRKALDAEGTGQAESVIRGGRGGYRFVGDGVRLDVGELGERAEEAQRARRAGDAATAADRLSRALDLFGGEPLAGLPGPFAQVERQRLVERRRSLRRGRLDCLVVLGRYADALDELAALSAADPYDESLLALRMRALYGSERQAEALNTFQDMRERLRDELGVDPGDELRRVHEAVLRRDDAYLLGREPAARPAQDTAALPTPAPPATPATPAPTPPAAATSATPAPTPPAAATSATPAPAAPAPARRHRPVNDLPGVTGHLTGREPELAALTTPPPPASVSVVTVDGPAGVGKSALVVRAAHELRAHFPDGCLYVDLRAHSAGRRRLAPQRVLRRLLRSLGAADSEVPGDLDELTAAWRAATSSLRLLLVMDDALGTQQIRPLLPAGPGSMVIAAGRRRLAGLDADRRISLEPLGPGHAVSLLRRIVGEERADREPEATRELVRLCDGLPLALRIAGARLQTRPSWTLAYLVDRMAGDERRLGELTAGDRSVQAAFQLSYDQLTSEQQRGFRTLGLAPTVEFDPLTSAAMLGRPSRDAERILEGLVDTSLVQQPRPGRYRLHDLVRVHARRLAEAAPAEAAVARTAALRLYLDAGRITSDWGPAGFPSGPEQSAGPAQPTGQEQHTKQEQHTRPEQPVEVKQPEHPAPAPFTGWRDAEAWLAAAGAELADVVGHAAALGEADYACWIAEALTDHLLGRGRYHECRTALKTALAHADAATDQRMPLALRSCMGMVDIYQGRYPQARTWFTEALDLSRRREDRREEARALSGLGTAELNLGQVDRAVPHLTAAVELSRRYDDHWLAAMGLSVLGAIHHLQGQNAEALACFDSAHAHAETNGRPRMLSRVLTLAADVHVGLGDYGQATTLLRRAADLVQQAGDTFLAALTLARLGSAEQGAGNLSAAIALHHQALSQHGLLSPLTEPHYDRIEMDIRCRLGRAYAAEGRVREAQEQFRLALAVPRASAHPDERAQALAGLEECEAVEGRVGEVGY</sequence>